<dbReference type="InterPro" id="IPR025736">
    <property type="entry name" value="PucR_C-HTH_dom"/>
</dbReference>
<dbReference type="InterPro" id="IPR051448">
    <property type="entry name" value="CdaR-like_regulators"/>
</dbReference>
<dbReference type="RefSeq" id="WP_002585263.1">
    <property type="nucleotide sequence ID" value="NZ_KB850999.1"/>
</dbReference>
<evidence type="ECO:0000313" key="4">
    <source>
        <dbReference type="Proteomes" id="UP000013085"/>
    </source>
</evidence>
<evidence type="ECO:0000313" key="3">
    <source>
        <dbReference type="EMBL" id="ENZ05866.1"/>
    </source>
</evidence>
<dbReference type="PATRIC" id="fig|999408.3.peg.5937"/>
<dbReference type="Proteomes" id="UP000013085">
    <property type="component" value="Unassembled WGS sequence"/>
</dbReference>
<feature type="domain" description="PucR C-terminal helix-turn-helix" evidence="2">
    <location>
        <begin position="327"/>
        <end position="385"/>
    </location>
</feature>
<name>A0A0E2H2P9_9FIRM</name>
<organism evidence="3 4">
    <name type="scientific">[Clostridium] clostridioforme 90A8</name>
    <dbReference type="NCBI Taxonomy" id="999408"/>
    <lineage>
        <taxon>Bacteria</taxon>
        <taxon>Bacillati</taxon>
        <taxon>Bacillota</taxon>
        <taxon>Clostridia</taxon>
        <taxon>Lachnospirales</taxon>
        <taxon>Lachnospiraceae</taxon>
        <taxon>Enterocloster</taxon>
    </lineage>
</organism>
<dbReference type="Pfam" id="PF07905">
    <property type="entry name" value="PucR"/>
    <property type="match status" value="1"/>
</dbReference>
<dbReference type="AlphaFoldDB" id="A0A0E2H2P9"/>
<protein>
    <recommendedName>
        <fullName evidence="5">PucR family transcriptional regulator</fullName>
    </recommendedName>
</protein>
<feature type="domain" description="Purine catabolism PurC-like" evidence="1">
    <location>
        <begin position="6"/>
        <end position="124"/>
    </location>
</feature>
<reference evidence="3 4" key="1">
    <citation type="submission" date="2013-01" db="EMBL/GenBank/DDBJ databases">
        <title>The Genome Sequence of Clostridium clostridioforme 90A8.</title>
        <authorList>
            <consortium name="The Broad Institute Genome Sequencing Platform"/>
            <person name="Earl A."/>
            <person name="Ward D."/>
            <person name="Feldgarden M."/>
            <person name="Gevers D."/>
            <person name="Courvalin P."/>
            <person name="Lambert T."/>
            <person name="Walker B."/>
            <person name="Young S.K."/>
            <person name="Zeng Q."/>
            <person name="Gargeya S."/>
            <person name="Fitzgerald M."/>
            <person name="Haas B."/>
            <person name="Abouelleil A."/>
            <person name="Alvarado L."/>
            <person name="Arachchi H.M."/>
            <person name="Berlin A.M."/>
            <person name="Chapman S.B."/>
            <person name="Dewar J."/>
            <person name="Goldberg J."/>
            <person name="Griggs A."/>
            <person name="Gujja S."/>
            <person name="Hansen M."/>
            <person name="Howarth C."/>
            <person name="Imamovic A."/>
            <person name="Larimer J."/>
            <person name="McCowan C."/>
            <person name="Murphy C."/>
            <person name="Neiman D."/>
            <person name="Pearson M."/>
            <person name="Priest M."/>
            <person name="Roberts A."/>
            <person name="Saif S."/>
            <person name="Shea T."/>
            <person name="Sisk P."/>
            <person name="Sykes S."/>
            <person name="Wortman J."/>
            <person name="Nusbaum C."/>
            <person name="Birren B."/>
        </authorList>
    </citation>
    <scope>NUCLEOTIDE SEQUENCE [LARGE SCALE GENOMIC DNA]</scope>
    <source>
        <strain evidence="3 4">90A8</strain>
    </source>
</reference>
<comment type="caution">
    <text evidence="3">The sequence shown here is derived from an EMBL/GenBank/DDBJ whole genome shotgun (WGS) entry which is preliminary data.</text>
</comment>
<evidence type="ECO:0008006" key="5">
    <source>
        <dbReference type="Google" id="ProtNLM"/>
    </source>
</evidence>
<accession>A0A0E2H2P9</accession>
<dbReference type="Gene3D" id="1.10.10.2840">
    <property type="entry name" value="PucR C-terminal helix-turn-helix domain"/>
    <property type="match status" value="1"/>
</dbReference>
<dbReference type="PANTHER" id="PTHR33744">
    <property type="entry name" value="CARBOHYDRATE DIACID REGULATOR"/>
    <property type="match status" value="1"/>
</dbReference>
<dbReference type="EMBL" id="AGYR01000077">
    <property type="protein sequence ID" value="ENZ05866.1"/>
    <property type="molecule type" value="Genomic_DNA"/>
</dbReference>
<dbReference type="Pfam" id="PF13556">
    <property type="entry name" value="HTH_30"/>
    <property type="match status" value="1"/>
</dbReference>
<proteinExistence type="predicted"/>
<gene>
    <name evidence="3" type="ORF">HMPREF1090_05539</name>
</gene>
<dbReference type="HOGENOM" id="CLU_017436_6_0_9"/>
<sequence>MAKVSDLLRLPAFRGIHVLSGENGLQRKVEHVTVMEVPDIKRWLKGNDFLITSFYSVRKSEEAQCRLIEDLADTCCCVAVKTGQYVNVISERVKETADRCSLPLLEIPFKTPYIDLLMNVMNLIFEEENTASILEKYVKDIIYENYTDEILMAERGRLFGFEADEDYFSAVNICFRKKYIPSEQEKKAIRFLCQTLQRCLLDSGSIQGCPMIRLEKGFLLLAEAKEAERLEQYLENYLDEDYLKKIWKAEGKGIVCGVGPVKKGLKGIRDSYSLSFKAMKVGYTLSRNQLLYFYKKLEPYCELEKILVSPSEHVFTSVLGAVKNQELLDTLVMYYECGANMERVSDRMYTHKNTVKYRLNRLQELTGLDLRNPDDNFRLYLAVLALKMNFKISF</sequence>
<evidence type="ECO:0000259" key="2">
    <source>
        <dbReference type="Pfam" id="PF13556"/>
    </source>
</evidence>
<evidence type="ECO:0000259" key="1">
    <source>
        <dbReference type="Pfam" id="PF07905"/>
    </source>
</evidence>
<dbReference type="InterPro" id="IPR012914">
    <property type="entry name" value="PucR_dom"/>
</dbReference>
<dbReference type="InterPro" id="IPR042070">
    <property type="entry name" value="PucR_C-HTH_sf"/>
</dbReference>
<dbReference type="GeneID" id="57960419"/>